<feature type="region of interest" description="Disordered" evidence="1">
    <location>
        <begin position="111"/>
        <end position="130"/>
    </location>
</feature>
<reference evidence="2" key="1">
    <citation type="journal article" date="2016" name="Insect Biochem. Mol. Biol.">
        <title>Multifaceted biological insights from a draft genome sequence of the tobacco hornworm moth, Manduca sexta.</title>
        <authorList>
            <person name="Kanost M.R."/>
            <person name="Arrese E.L."/>
            <person name="Cao X."/>
            <person name="Chen Y.R."/>
            <person name="Chellapilla S."/>
            <person name="Goldsmith M.R."/>
            <person name="Grosse-Wilde E."/>
            <person name="Heckel D.G."/>
            <person name="Herndon N."/>
            <person name="Jiang H."/>
            <person name="Papanicolaou A."/>
            <person name="Qu J."/>
            <person name="Soulages J.L."/>
            <person name="Vogel H."/>
            <person name="Walters J."/>
            <person name="Waterhouse R.M."/>
            <person name="Ahn S.J."/>
            <person name="Almeida F.C."/>
            <person name="An C."/>
            <person name="Aqrawi P."/>
            <person name="Bretschneider A."/>
            <person name="Bryant W.B."/>
            <person name="Bucks S."/>
            <person name="Chao H."/>
            <person name="Chevignon G."/>
            <person name="Christen J.M."/>
            <person name="Clarke D.F."/>
            <person name="Dittmer N.T."/>
            <person name="Ferguson L.C.F."/>
            <person name="Garavelou S."/>
            <person name="Gordon K.H.J."/>
            <person name="Gunaratna R.T."/>
            <person name="Han Y."/>
            <person name="Hauser F."/>
            <person name="He Y."/>
            <person name="Heidel-Fischer H."/>
            <person name="Hirsh A."/>
            <person name="Hu Y."/>
            <person name="Jiang H."/>
            <person name="Kalra D."/>
            <person name="Klinner C."/>
            <person name="Konig C."/>
            <person name="Kovar C."/>
            <person name="Kroll A.R."/>
            <person name="Kuwar S.S."/>
            <person name="Lee S.L."/>
            <person name="Lehman R."/>
            <person name="Li K."/>
            <person name="Li Z."/>
            <person name="Liang H."/>
            <person name="Lovelace S."/>
            <person name="Lu Z."/>
            <person name="Mansfield J.H."/>
            <person name="McCulloch K.J."/>
            <person name="Mathew T."/>
            <person name="Morton B."/>
            <person name="Muzny D.M."/>
            <person name="Neunemann D."/>
            <person name="Ongeri F."/>
            <person name="Pauchet Y."/>
            <person name="Pu L.L."/>
            <person name="Pyrousis I."/>
            <person name="Rao X.J."/>
            <person name="Redding A."/>
            <person name="Roesel C."/>
            <person name="Sanchez-Gracia A."/>
            <person name="Schaack S."/>
            <person name="Shukla A."/>
            <person name="Tetreau G."/>
            <person name="Wang Y."/>
            <person name="Xiong G.H."/>
            <person name="Traut W."/>
            <person name="Walsh T.K."/>
            <person name="Worley K.C."/>
            <person name="Wu D."/>
            <person name="Wu W."/>
            <person name="Wu Y.Q."/>
            <person name="Zhang X."/>
            <person name="Zou Z."/>
            <person name="Zucker H."/>
            <person name="Briscoe A.D."/>
            <person name="Burmester T."/>
            <person name="Clem R.J."/>
            <person name="Feyereisen R."/>
            <person name="Grimmelikhuijzen C.J.P."/>
            <person name="Hamodrakas S.J."/>
            <person name="Hansson B.S."/>
            <person name="Huguet E."/>
            <person name="Jermiin L.S."/>
            <person name="Lan Q."/>
            <person name="Lehman H.K."/>
            <person name="Lorenzen M."/>
            <person name="Merzendorfer H."/>
            <person name="Michalopoulos I."/>
            <person name="Morton D.B."/>
            <person name="Muthukrishnan S."/>
            <person name="Oakeshott J.G."/>
            <person name="Palmer W."/>
            <person name="Park Y."/>
            <person name="Passarelli A.L."/>
            <person name="Rozas J."/>
            <person name="Schwartz L.M."/>
            <person name="Smith W."/>
            <person name="Southgate A."/>
            <person name="Vilcinskas A."/>
            <person name="Vogt R."/>
            <person name="Wang P."/>
            <person name="Werren J."/>
            <person name="Yu X.Q."/>
            <person name="Zhou J.J."/>
            <person name="Brown S.J."/>
            <person name="Scherer S.E."/>
            <person name="Richards S."/>
            <person name="Blissard G.W."/>
        </authorList>
    </citation>
    <scope>NUCLEOTIDE SEQUENCE</scope>
</reference>
<comment type="caution">
    <text evidence="2">The sequence shown here is derived from an EMBL/GenBank/DDBJ whole genome shotgun (WGS) entry which is preliminary data.</text>
</comment>
<reference evidence="2" key="2">
    <citation type="submission" date="2020-12" db="EMBL/GenBank/DDBJ databases">
        <authorList>
            <person name="Kanost M."/>
        </authorList>
    </citation>
    <scope>NUCLEOTIDE SEQUENCE</scope>
</reference>
<organism evidence="2 3">
    <name type="scientific">Manduca sexta</name>
    <name type="common">Tobacco hawkmoth</name>
    <name type="synonym">Tobacco hornworm</name>
    <dbReference type="NCBI Taxonomy" id="7130"/>
    <lineage>
        <taxon>Eukaryota</taxon>
        <taxon>Metazoa</taxon>
        <taxon>Ecdysozoa</taxon>
        <taxon>Arthropoda</taxon>
        <taxon>Hexapoda</taxon>
        <taxon>Insecta</taxon>
        <taxon>Pterygota</taxon>
        <taxon>Neoptera</taxon>
        <taxon>Endopterygota</taxon>
        <taxon>Lepidoptera</taxon>
        <taxon>Glossata</taxon>
        <taxon>Ditrysia</taxon>
        <taxon>Bombycoidea</taxon>
        <taxon>Sphingidae</taxon>
        <taxon>Sphinginae</taxon>
        <taxon>Sphingini</taxon>
        <taxon>Manduca</taxon>
    </lineage>
</organism>
<feature type="region of interest" description="Disordered" evidence="1">
    <location>
        <begin position="254"/>
        <end position="286"/>
    </location>
</feature>
<accession>A0A922CQ60</accession>
<dbReference type="EMBL" id="JH668466">
    <property type="protein sequence ID" value="KAG6454372.1"/>
    <property type="molecule type" value="Genomic_DNA"/>
</dbReference>
<dbReference type="Proteomes" id="UP000791440">
    <property type="component" value="Unassembled WGS sequence"/>
</dbReference>
<gene>
    <name evidence="2" type="ORF">O3G_MSEX008697</name>
</gene>
<sequence length="323" mass="35283">MFVNASVMEPTVPPWVRARWRRVQRARAGSRARDDFWHAPHLSLYTGHYLGDQHARHDIIRLADGLGPRVVFATPPNPWLHQLPLDPEWQRNLPLPPELKNDPFSAYIPEAPPAAPALPAAAPSAPPPRHSHWGESTLGWAAGTVLLALFVIIVRATEKCLDKRLFKARRRQSEEWPTPNVLATSQQLTAPNTPPVGQELQIDLPPPYSECTRPKPQCEDPPPPYSDCYVSFINPKDGVPSAHIMMRDRSDNAANVEANDGDTGSNSNADRATGPNVGNTDANEVGNCGTSDVEATNGGEIIGVHGSNIGNTSCVIKNETLRV</sequence>
<name>A0A922CQ60_MANSE</name>
<proteinExistence type="predicted"/>
<evidence type="ECO:0000313" key="2">
    <source>
        <dbReference type="EMBL" id="KAG6454372.1"/>
    </source>
</evidence>
<feature type="compositionally biased region" description="Polar residues" evidence="1">
    <location>
        <begin position="262"/>
        <end position="286"/>
    </location>
</feature>
<evidence type="ECO:0000256" key="1">
    <source>
        <dbReference type="SAM" id="MobiDB-lite"/>
    </source>
</evidence>
<evidence type="ECO:0000313" key="3">
    <source>
        <dbReference type="Proteomes" id="UP000791440"/>
    </source>
</evidence>
<keyword evidence="3" id="KW-1185">Reference proteome</keyword>
<protein>
    <submittedName>
        <fullName evidence="2">Uncharacterized protein</fullName>
    </submittedName>
</protein>
<dbReference type="AlphaFoldDB" id="A0A922CQ60"/>